<dbReference type="STRING" id="564137.SAMN04488238_104248"/>
<keyword evidence="3" id="KW-1185">Reference proteome</keyword>
<dbReference type="InterPro" id="IPR018762">
    <property type="entry name" value="ChpT_C"/>
</dbReference>
<dbReference type="RefSeq" id="WP_092887762.1">
    <property type="nucleotide sequence ID" value="NZ_CP061498.1"/>
</dbReference>
<proteinExistence type="predicted"/>
<protein>
    <submittedName>
        <fullName evidence="2">Histidine phosphotransferase ChpT</fullName>
    </submittedName>
</protein>
<accession>A0A1H2XM37</accession>
<dbReference type="Proteomes" id="UP000198539">
    <property type="component" value="Unassembled WGS sequence"/>
</dbReference>
<dbReference type="EMBL" id="FNOM01000004">
    <property type="protein sequence ID" value="SDW93860.1"/>
    <property type="molecule type" value="Genomic_DNA"/>
</dbReference>
<name>A0A1H2XM37_9RHOB</name>
<dbReference type="Gene3D" id="3.30.565.10">
    <property type="entry name" value="Histidine kinase-like ATPase, C-terminal domain"/>
    <property type="match status" value="1"/>
</dbReference>
<dbReference type="InterPro" id="IPR036890">
    <property type="entry name" value="HATPase_C_sf"/>
</dbReference>
<feature type="domain" description="Histidine phosphotransferase ChpT C-terminal" evidence="1">
    <location>
        <begin position="77"/>
        <end position="192"/>
    </location>
</feature>
<keyword evidence="2" id="KW-0808">Transferase</keyword>
<evidence type="ECO:0000313" key="2">
    <source>
        <dbReference type="EMBL" id="SDW93860.1"/>
    </source>
</evidence>
<gene>
    <name evidence="2" type="ORF">SAMN04488238_104248</name>
</gene>
<evidence type="ECO:0000313" key="3">
    <source>
        <dbReference type="Proteomes" id="UP000198539"/>
    </source>
</evidence>
<organism evidence="2 3">
    <name type="scientific">Roseicitreum antarcticum</name>
    <dbReference type="NCBI Taxonomy" id="564137"/>
    <lineage>
        <taxon>Bacteria</taxon>
        <taxon>Pseudomonadati</taxon>
        <taxon>Pseudomonadota</taxon>
        <taxon>Alphaproteobacteria</taxon>
        <taxon>Rhodobacterales</taxon>
        <taxon>Paracoccaceae</taxon>
        <taxon>Roseicitreum</taxon>
    </lineage>
</organism>
<dbReference type="AlphaFoldDB" id="A0A1H2XM37"/>
<sequence length="198" mass="21518">MTSKLDISALIGSRICHDLISPIGAIGNGIELLSMTSALGKAELALLAESVGNANARIRFFRVAFGVFSADQMMSEREIGSILSDLFAGTRLSVDWAIPAALPRQDVKLAFLLLQCMETAMPWGGQISVTQQDDRIKVAGTSDRLRVEDNLFDALITGDVPDEMRPALVQFALVPLELAARDRALTILRDNDRISLSF</sequence>
<dbReference type="Pfam" id="PF10090">
    <property type="entry name" value="HPTransfase"/>
    <property type="match status" value="1"/>
</dbReference>
<dbReference type="Gene3D" id="1.10.287.130">
    <property type="match status" value="1"/>
</dbReference>
<evidence type="ECO:0000259" key="1">
    <source>
        <dbReference type="Pfam" id="PF10090"/>
    </source>
</evidence>
<reference evidence="2 3" key="1">
    <citation type="submission" date="2016-10" db="EMBL/GenBank/DDBJ databases">
        <authorList>
            <person name="de Groot N.N."/>
        </authorList>
    </citation>
    <scope>NUCLEOTIDE SEQUENCE [LARGE SCALE GENOMIC DNA]</scope>
    <source>
        <strain evidence="2 3">CGMCC 1.8894</strain>
    </source>
</reference>
<dbReference type="GO" id="GO:0016740">
    <property type="term" value="F:transferase activity"/>
    <property type="evidence" value="ECO:0007669"/>
    <property type="project" value="UniProtKB-KW"/>
</dbReference>
<dbReference type="OrthoDB" id="9803702at2"/>